<dbReference type="AlphaFoldDB" id="A0A074WRH2"/>
<sequence length="249" mass="28298">MKLIPNFFLRSATRLLLFQAVFAWLFMRIRSTHLPSALRMPLMGATGLVIGNTQSYLDLYAGFDLPWEATFFLPILFNEYIKSTMPELAILLGITPCFHDVVYKDGGRHCRQDLAYDCFTHALLEDGKQSLKVMEDCYEDFGYTATEALQHHNQCHASDDLEFTGAAACVRAGAHLVKKQKISLRIFPALRCNIMYAGWDIITPMLNEIGAQVDTRGSSEFCWKNIDLANWTVSRTRTGRMQSIIRNGR</sequence>
<evidence type="ECO:0000313" key="1">
    <source>
        <dbReference type="EMBL" id="KEQ65031.1"/>
    </source>
</evidence>
<dbReference type="EMBL" id="KL584827">
    <property type="protein sequence ID" value="KEQ65031.1"/>
    <property type="molecule type" value="Genomic_DNA"/>
</dbReference>
<proteinExistence type="predicted"/>
<dbReference type="HOGENOM" id="CLU_1199592_0_0_1"/>
<dbReference type="RefSeq" id="XP_040882054.1">
    <property type="nucleotide sequence ID" value="XM_041020491.1"/>
</dbReference>
<name>A0A074WRH2_AURM1</name>
<evidence type="ECO:0000313" key="2">
    <source>
        <dbReference type="Proteomes" id="UP000030672"/>
    </source>
</evidence>
<dbReference type="Proteomes" id="UP000030672">
    <property type="component" value="Unassembled WGS sequence"/>
</dbReference>
<protein>
    <submittedName>
        <fullName evidence="1">Uncharacterized protein</fullName>
    </submittedName>
</protein>
<reference evidence="1 2" key="1">
    <citation type="journal article" date="2014" name="BMC Genomics">
        <title>Genome sequencing of four Aureobasidium pullulans varieties: biotechnological potential, stress tolerance, and description of new species.</title>
        <authorList>
            <person name="Gostin Ar C."/>
            <person name="Ohm R.A."/>
            <person name="Kogej T."/>
            <person name="Sonjak S."/>
            <person name="Turk M."/>
            <person name="Zajc J."/>
            <person name="Zalar P."/>
            <person name="Grube M."/>
            <person name="Sun H."/>
            <person name="Han J."/>
            <person name="Sharma A."/>
            <person name="Chiniquy J."/>
            <person name="Ngan C.Y."/>
            <person name="Lipzen A."/>
            <person name="Barry K."/>
            <person name="Grigoriev I.V."/>
            <person name="Gunde-Cimerman N."/>
        </authorList>
    </citation>
    <scope>NUCLEOTIDE SEQUENCE [LARGE SCALE GENOMIC DNA]</scope>
    <source>
        <strain evidence="1 2">CBS 110374</strain>
    </source>
</reference>
<gene>
    <name evidence="1" type="ORF">M437DRAFT_42021</name>
</gene>
<dbReference type="GeneID" id="63913864"/>
<organism evidence="1 2">
    <name type="scientific">Aureobasidium melanogenum (strain CBS 110374)</name>
    <name type="common">Aureobasidium pullulans var. melanogenum</name>
    <dbReference type="NCBI Taxonomy" id="1043003"/>
    <lineage>
        <taxon>Eukaryota</taxon>
        <taxon>Fungi</taxon>
        <taxon>Dikarya</taxon>
        <taxon>Ascomycota</taxon>
        <taxon>Pezizomycotina</taxon>
        <taxon>Dothideomycetes</taxon>
        <taxon>Dothideomycetidae</taxon>
        <taxon>Dothideales</taxon>
        <taxon>Saccotheciaceae</taxon>
        <taxon>Aureobasidium</taxon>
    </lineage>
</organism>
<accession>A0A074WRH2</accession>
<keyword evidence="2" id="KW-1185">Reference proteome</keyword>